<evidence type="ECO:0000313" key="2">
    <source>
        <dbReference type="Proteomes" id="UP000324800"/>
    </source>
</evidence>
<dbReference type="Proteomes" id="UP000324800">
    <property type="component" value="Unassembled WGS sequence"/>
</dbReference>
<dbReference type="InterPro" id="IPR011010">
    <property type="entry name" value="DNA_brk_join_enz"/>
</dbReference>
<sequence>MNRRLERYCSLLPDHRAYVVNAYSTNLRNLNPFLHPPIPQILRTFVKVQKDKADAAIIIPDWKYQICDQLLREIIVKEVVLGRVEEVPEKGRTMTDKHLEGEQLFKRMAKYIGLDSETIKNIINAIIHETWRKRHAGLHLFNKYLNEKKLELSDILNQRADVVLANSLTWREKQEEKSKLEDLTKMRTHVGIALSMFSEYSDQVVKEKEIMRKSMILFIAFNGARMTELANISRQDIVIGEEEMKVKMIIKKRKKPVPFDDPFQRRERDFGGSTVRHAMITKLRSEGVSLKAVNEFTKHQENSN</sequence>
<evidence type="ECO:0000313" key="1">
    <source>
        <dbReference type="EMBL" id="KAA6397633.1"/>
    </source>
</evidence>
<evidence type="ECO:0008006" key="3">
    <source>
        <dbReference type="Google" id="ProtNLM"/>
    </source>
</evidence>
<proteinExistence type="predicted"/>
<comment type="caution">
    <text evidence="1">The sequence shown here is derived from an EMBL/GenBank/DDBJ whole genome shotgun (WGS) entry which is preliminary data.</text>
</comment>
<reference evidence="1 2" key="1">
    <citation type="submission" date="2019-03" db="EMBL/GenBank/DDBJ databases">
        <title>Single cell metagenomics reveals metabolic interactions within the superorganism composed of flagellate Streblomastix strix and complex community of Bacteroidetes bacteria on its surface.</title>
        <authorList>
            <person name="Treitli S.C."/>
            <person name="Kolisko M."/>
            <person name="Husnik F."/>
            <person name="Keeling P."/>
            <person name="Hampl V."/>
        </authorList>
    </citation>
    <scope>NUCLEOTIDE SEQUENCE [LARGE SCALE GENOMIC DNA]</scope>
    <source>
        <strain evidence="1">ST1C</strain>
    </source>
</reference>
<protein>
    <recommendedName>
        <fullName evidence="3">Tyr recombinase domain-containing protein</fullName>
    </recommendedName>
</protein>
<dbReference type="EMBL" id="SNRW01001136">
    <property type="protein sequence ID" value="KAA6397633.1"/>
    <property type="molecule type" value="Genomic_DNA"/>
</dbReference>
<organism evidence="1 2">
    <name type="scientific">Streblomastix strix</name>
    <dbReference type="NCBI Taxonomy" id="222440"/>
    <lineage>
        <taxon>Eukaryota</taxon>
        <taxon>Metamonada</taxon>
        <taxon>Preaxostyla</taxon>
        <taxon>Oxymonadida</taxon>
        <taxon>Streblomastigidae</taxon>
        <taxon>Streblomastix</taxon>
    </lineage>
</organism>
<dbReference type="OrthoDB" id="2897838at2759"/>
<dbReference type="AlphaFoldDB" id="A0A5J4WS56"/>
<gene>
    <name evidence="1" type="ORF">EZS28_006842</name>
</gene>
<dbReference type="SUPFAM" id="SSF56349">
    <property type="entry name" value="DNA breaking-rejoining enzymes"/>
    <property type="match status" value="1"/>
</dbReference>
<dbReference type="GO" id="GO:0003677">
    <property type="term" value="F:DNA binding"/>
    <property type="evidence" value="ECO:0007669"/>
    <property type="project" value="InterPro"/>
</dbReference>
<accession>A0A5J4WS56</accession>
<name>A0A5J4WS56_9EUKA</name>